<organism evidence="2 3">
    <name type="scientific">Acetobacter suratthaniensis</name>
    <dbReference type="NCBI Taxonomy" id="1502841"/>
    <lineage>
        <taxon>Bacteria</taxon>
        <taxon>Pseudomonadati</taxon>
        <taxon>Pseudomonadota</taxon>
        <taxon>Alphaproteobacteria</taxon>
        <taxon>Acetobacterales</taxon>
        <taxon>Acetobacteraceae</taxon>
        <taxon>Acetobacter</taxon>
    </lineage>
</organism>
<evidence type="ECO:0000256" key="1">
    <source>
        <dbReference type="SAM" id="SignalP"/>
    </source>
</evidence>
<gene>
    <name evidence="2" type="ORF">J2D75_04735</name>
</gene>
<protein>
    <recommendedName>
        <fullName evidence="4">Lipoprotein</fullName>
    </recommendedName>
</protein>
<evidence type="ECO:0008006" key="4">
    <source>
        <dbReference type="Google" id="ProtNLM"/>
    </source>
</evidence>
<keyword evidence="3" id="KW-1185">Reference proteome</keyword>
<comment type="caution">
    <text evidence="2">The sequence shown here is derived from an EMBL/GenBank/DDBJ whole genome shotgun (WGS) entry which is preliminary data.</text>
</comment>
<dbReference type="RefSeq" id="WP_207853325.1">
    <property type="nucleotide sequence ID" value="NZ_JAFVMG010000002.1"/>
</dbReference>
<dbReference type="EMBL" id="JAFVMG010000002">
    <property type="protein sequence ID" value="MBO1327782.1"/>
    <property type="molecule type" value="Genomic_DNA"/>
</dbReference>
<accession>A0ABS3LJP2</accession>
<name>A0ABS3LJP2_9PROT</name>
<evidence type="ECO:0000313" key="3">
    <source>
        <dbReference type="Proteomes" id="UP000664399"/>
    </source>
</evidence>
<evidence type="ECO:0000313" key="2">
    <source>
        <dbReference type="EMBL" id="MBO1327782.1"/>
    </source>
</evidence>
<sequence>MSSHFFIKSVSSICALSSLFFLSGCTNWVKPGAGPAELNAATTHCDAVSYATLPVNTVSDVQFGANYGDRDKCEKYSSNGCVKRDGRYYSIIHTSHDTNSYGRSAIFRDCMIQNGWHDE</sequence>
<dbReference type="Proteomes" id="UP000664399">
    <property type="component" value="Unassembled WGS sequence"/>
</dbReference>
<keyword evidence="1" id="KW-0732">Signal</keyword>
<feature type="chain" id="PRO_5045993195" description="Lipoprotein" evidence="1">
    <location>
        <begin position="24"/>
        <end position="119"/>
    </location>
</feature>
<feature type="signal peptide" evidence="1">
    <location>
        <begin position="1"/>
        <end position="23"/>
    </location>
</feature>
<proteinExistence type="predicted"/>
<reference evidence="2 3" key="1">
    <citation type="submission" date="2021-03" db="EMBL/GenBank/DDBJ databases">
        <title>The complete genome sequence of Acetobacter suratthaniensis TBRC 1719.</title>
        <authorList>
            <person name="Charoenyingcharoen P."/>
            <person name="Yukphan P."/>
        </authorList>
    </citation>
    <scope>NUCLEOTIDE SEQUENCE [LARGE SCALE GENOMIC DNA]</scope>
    <source>
        <strain evidence="2 3">TBRC 1719</strain>
    </source>
</reference>